<organism evidence="10 11">
    <name type="scientific">Dictyobacter aurantiacus</name>
    <dbReference type="NCBI Taxonomy" id="1936993"/>
    <lineage>
        <taxon>Bacteria</taxon>
        <taxon>Bacillati</taxon>
        <taxon>Chloroflexota</taxon>
        <taxon>Ktedonobacteria</taxon>
        <taxon>Ktedonobacterales</taxon>
        <taxon>Dictyobacteraceae</taxon>
        <taxon>Dictyobacter</taxon>
    </lineage>
</organism>
<keyword evidence="5" id="KW-0804">Transcription</keyword>
<dbReference type="InterPro" id="IPR001867">
    <property type="entry name" value="OmpR/PhoB-type_DNA-bd"/>
</dbReference>
<feature type="domain" description="OmpR/PhoB-type" evidence="9">
    <location>
        <begin position="145"/>
        <end position="244"/>
    </location>
</feature>
<gene>
    <name evidence="10" type="ORF">KDAU_25380</name>
</gene>
<protein>
    <submittedName>
        <fullName evidence="10">DNA-binding response regulator</fullName>
    </submittedName>
</protein>
<dbReference type="SUPFAM" id="SSF52172">
    <property type="entry name" value="CheY-like"/>
    <property type="match status" value="1"/>
</dbReference>
<dbReference type="Pfam" id="PF00072">
    <property type="entry name" value="Response_reg"/>
    <property type="match status" value="1"/>
</dbReference>
<dbReference type="OrthoDB" id="9790454at2"/>
<evidence type="ECO:0000256" key="4">
    <source>
        <dbReference type="ARBA" id="ARBA00023125"/>
    </source>
</evidence>
<accession>A0A401ZED8</accession>
<sequence length="244" mass="27664">MARKILVVDDEAILLDTISYNLEQSGYQVIRTGDGLSALEAARRDPPDLVVLDIMLPGIDGLEVCRQLRRDRATAQVPIIMLTAKAEEIDKVVGLEVGADDYMTKPFGRRELLARVRALLRRVDYPVKEESNQNAVSFDDGQPRRKELIVGPLAIDQAGRKVSNHGQNIELQPKQFDLLTYLVRNRGTVLTRDQLLHHVWGYDYAGDTRTVDVHIRWLREKLEDEPANPRLIQTVRGVGYVFRG</sequence>
<dbReference type="FunFam" id="1.10.10.10:FF:000018">
    <property type="entry name" value="DNA-binding response regulator ResD"/>
    <property type="match status" value="1"/>
</dbReference>
<evidence type="ECO:0000256" key="1">
    <source>
        <dbReference type="ARBA" id="ARBA00022553"/>
    </source>
</evidence>
<evidence type="ECO:0000256" key="2">
    <source>
        <dbReference type="ARBA" id="ARBA00023012"/>
    </source>
</evidence>
<keyword evidence="3" id="KW-0805">Transcription regulation</keyword>
<dbReference type="CDD" id="cd19937">
    <property type="entry name" value="REC_OmpR_BsPhoP-like"/>
    <property type="match status" value="1"/>
</dbReference>
<name>A0A401ZED8_9CHLR</name>
<proteinExistence type="predicted"/>
<dbReference type="InterPro" id="IPR036388">
    <property type="entry name" value="WH-like_DNA-bd_sf"/>
</dbReference>
<dbReference type="GO" id="GO:0000976">
    <property type="term" value="F:transcription cis-regulatory region binding"/>
    <property type="evidence" value="ECO:0007669"/>
    <property type="project" value="TreeGrafter"/>
</dbReference>
<dbReference type="InterPro" id="IPR016032">
    <property type="entry name" value="Sig_transdc_resp-reg_C-effctor"/>
</dbReference>
<dbReference type="FunFam" id="3.40.50.2300:FF:000001">
    <property type="entry name" value="DNA-binding response regulator PhoB"/>
    <property type="match status" value="1"/>
</dbReference>
<dbReference type="Gene3D" id="6.10.250.690">
    <property type="match status" value="1"/>
</dbReference>
<evidence type="ECO:0000256" key="6">
    <source>
        <dbReference type="PROSITE-ProRule" id="PRU00169"/>
    </source>
</evidence>
<dbReference type="Pfam" id="PF00486">
    <property type="entry name" value="Trans_reg_C"/>
    <property type="match status" value="1"/>
</dbReference>
<dbReference type="GO" id="GO:0000156">
    <property type="term" value="F:phosphorelay response regulator activity"/>
    <property type="evidence" value="ECO:0007669"/>
    <property type="project" value="TreeGrafter"/>
</dbReference>
<evidence type="ECO:0000256" key="7">
    <source>
        <dbReference type="PROSITE-ProRule" id="PRU01091"/>
    </source>
</evidence>
<keyword evidence="2" id="KW-0902">Two-component regulatory system</keyword>
<dbReference type="CDD" id="cd00383">
    <property type="entry name" value="trans_reg_C"/>
    <property type="match status" value="1"/>
</dbReference>
<dbReference type="InterPro" id="IPR011006">
    <property type="entry name" value="CheY-like_superfamily"/>
</dbReference>
<dbReference type="SMART" id="SM00448">
    <property type="entry name" value="REC"/>
    <property type="match status" value="1"/>
</dbReference>
<evidence type="ECO:0000313" key="10">
    <source>
        <dbReference type="EMBL" id="GCE05209.1"/>
    </source>
</evidence>
<evidence type="ECO:0000313" key="11">
    <source>
        <dbReference type="Proteomes" id="UP000287224"/>
    </source>
</evidence>
<dbReference type="PROSITE" id="PS50110">
    <property type="entry name" value="RESPONSE_REGULATORY"/>
    <property type="match status" value="1"/>
</dbReference>
<dbReference type="PANTHER" id="PTHR48111">
    <property type="entry name" value="REGULATOR OF RPOS"/>
    <property type="match status" value="1"/>
</dbReference>
<dbReference type="Gene3D" id="1.10.10.10">
    <property type="entry name" value="Winged helix-like DNA-binding domain superfamily/Winged helix DNA-binding domain"/>
    <property type="match status" value="1"/>
</dbReference>
<dbReference type="PANTHER" id="PTHR48111:SF40">
    <property type="entry name" value="PHOSPHATE REGULON TRANSCRIPTIONAL REGULATORY PROTEIN PHOB"/>
    <property type="match status" value="1"/>
</dbReference>
<evidence type="ECO:0000256" key="3">
    <source>
        <dbReference type="ARBA" id="ARBA00023015"/>
    </source>
</evidence>
<dbReference type="RefSeq" id="WP_126596281.1">
    <property type="nucleotide sequence ID" value="NZ_BIFQ01000001.1"/>
</dbReference>
<feature type="DNA-binding region" description="OmpR/PhoB-type" evidence="7">
    <location>
        <begin position="145"/>
        <end position="244"/>
    </location>
</feature>
<dbReference type="Gene3D" id="3.40.50.2300">
    <property type="match status" value="1"/>
</dbReference>
<dbReference type="SUPFAM" id="SSF46894">
    <property type="entry name" value="C-terminal effector domain of the bipartite response regulators"/>
    <property type="match status" value="1"/>
</dbReference>
<evidence type="ECO:0000256" key="5">
    <source>
        <dbReference type="ARBA" id="ARBA00023163"/>
    </source>
</evidence>
<dbReference type="GO" id="GO:0005829">
    <property type="term" value="C:cytosol"/>
    <property type="evidence" value="ECO:0007669"/>
    <property type="project" value="TreeGrafter"/>
</dbReference>
<dbReference type="Proteomes" id="UP000287224">
    <property type="component" value="Unassembled WGS sequence"/>
</dbReference>
<keyword evidence="11" id="KW-1185">Reference proteome</keyword>
<dbReference type="GO" id="GO:0006355">
    <property type="term" value="P:regulation of DNA-templated transcription"/>
    <property type="evidence" value="ECO:0007669"/>
    <property type="project" value="InterPro"/>
</dbReference>
<dbReference type="InterPro" id="IPR039420">
    <property type="entry name" value="WalR-like"/>
</dbReference>
<dbReference type="GO" id="GO:0032993">
    <property type="term" value="C:protein-DNA complex"/>
    <property type="evidence" value="ECO:0007669"/>
    <property type="project" value="TreeGrafter"/>
</dbReference>
<dbReference type="AlphaFoldDB" id="A0A401ZED8"/>
<dbReference type="SMART" id="SM00862">
    <property type="entry name" value="Trans_reg_C"/>
    <property type="match status" value="1"/>
</dbReference>
<reference evidence="11" key="1">
    <citation type="submission" date="2018-12" db="EMBL/GenBank/DDBJ databases">
        <title>Tengunoibacter tsumagoiensis gen. nov., sp. nov., Dictyobacter kobayashii sp. nov., D. alpinus sp. nov., and D. joshuensis sp. nov. and description of Dictyobacteraceae fam. nov. within the order Ktedonobacterales isolated from Tengu-no-mugimeshi.</title>
        <authorList>
            <person name="Wang C.M."/>
            <person name="Zheng Y."/>
            <person name="Sakai Y."/>
            <person name="Toyoda A."/>
            <person name="Minakuchi Y."/>
            <person name="Abe K."/>
            <person name="Yokota A."/>
            <person name="Yabe S."/>
        </authorList>
    </citation>
    <scope>NUCLEOTIDE SEQUENCE [LARGE SCALE GENOMIC DNA]</scope>
    <source>
        <strain evidence="11">S-27</strain>
    </source>
</reference>
<keyword evidence="4 7" id="KW-0238">DNA-binding</keyword>
<keyword evidence="1 6" id="KW-0597">Phosphoprotein</keyword>
<evidence type="ECO:0000259" key="9">
    <source>
        <dbReference type="PROSITE" id="PS51755"/>
    </source>
</evidence>
<evidence type="ECO:0000259" key="8">
    <source>
        <dbReference type="PROSITE" id="PS50110"/>
    </source>
</evidence>
<feature type="domain" description="Response regulatory" evidence="8">
    <location>
        <begin position="4"/>
        <end position="120"/>
    </location>
</feature>
<dbReference type="InterPro" id="IPR001789">
    <property type="entry name" value="Sig_transdc_resp-reg_receiver"/>
</dbReference>
<feature type="modified residue" description="4-aspartylphosphate" evidence="6">
    <location>
        <position position="53"/>
    </location>
</feature>
<dbReference type="EMBL" id="BIFQ01000001">
    <property type="protein sequence ID" value="GCE05209.1"/>
    <property type="molecule type" value="Genomic_DNA"/>
</dbReference>
<comment type="caution">
    <text evidence="10">The sequence shown here is derived from an EMBL/GenBank/DDBJ whole genome shotgun (WGS) entry which is preliminary data.</text>
</comment>
<dbReference type="PROSITE" id="PS51755">
    <property type="entry name" value="OMPR_PHOB"/>
    <property type="match status" value="1"/>
</dbReference>